<dbReference type="EMBL" id="FTRV01000015">
    <property type="protein sequence ID" value="SPM31101.1"/>
    <property type="molecule type" value="Genomic_DNA"/>
</dbReference>
<protein>
    <recommendedName>
        <fullName evidence="4">Secreted protein</fullName>
    </recommendedName>
</protein>
<name>A0A2U3NHU5_9MYCO</name>
<dbReference type="RefSeq" id="WP_077102497.1">
    <property type="nucleotide sequence ID" value="NZ_LT717701.1"/>
</dbReference>
<evidence type="ECO:0000256" key="1">
    <source>
        <dbReference type="SAM" id="SignalP"/>
    </source>
</evidence>
<keyword evidence="1" id="KW-0732">Signal</keyword>
<evidence type="ECO:0000313" key="3">
    <source>
        <dbReference type="Proteomes" id="UP000241595"/>
    </source>
</evidence>
<organism evidence="2 3">
    <name type="scientific">Mycobacterium terramassiliense</name>
    <dbReference type="NCBI Taxonomy" id="1841859"/>
    <lineage>
        <taxon>Bacteria</taxon>
        <taxon>Bacillati</taxon>
        <taxon>Actinomycetota</taxon>
        <taxon>Actinomycetes</taxon>
        <taxon>Mycobacteriales</taxon>
        <taxon>Mycobacteriaceae</taxon>
        <taxon>Mycobacterium</taxon>
    </lineage>
</organism>
<evidence type="ECO:0008006" key="4">
    <source>
        <dbReference type="Google" id="ProtNLM"/>
    </source>
</evidence>
<dbReference type="AlphaFoldDB" id="A0A2U3NHU5"/>
<keyword evidence="3" id="KW-1185">Reference proteome</keyword>
<sequence length="158" mass="16639">MKTIFVTTVALGIVAIPLAAPASADPVVADQMVGGMYNVHFNDGSLDDLTFKATPCGIGCAQVSFSNTSGQAQFYADLWHASFPPNPAAWRCNDGSVHRGFDEWTWDPATGIGTRVVVRTEAACGYTDHSSIPIAHRFTLTRLSGDSGQPGILAPAVA</sequence>
<accession>A0A2U3NHU5</accession>
<dbReference type="OrthoDB" id="4727061at2"/>
<feature type="signal peptide" evidence="1">
    <location>
        <begin position="1"/>
        <end position="24"/>
    </location>
</feature>
<gene>
    <name evidence="2" type="ORF">MTAB308_4614</name>
</gene>
<evidence type="ECO:0000313" key="2">
    <source>
        <dbReference type="EMBL" id="SPM31101.1"/>
    </source>
</evidence>
<reference evidence="2 3" key="1">
    <citation type="submission" date="2017-01" db="EMBL/GenBank/DDBJ databases">
        <authorList>
            <consortium name="Urmite Genomes"/>
        </authorList>
    </citation>
    <scope>NUCLEOTIDE SEQUENCE [LARGE SCALE GENOMIC DNA]</scope>
    <source>
        <strain evidence="2 3">AB308</strain>
    </source>
</reference>
<dbReference type="Proteomes" id="UP000241595">
    <property type="component" value="Unassembled WGS sequence"/>
</dbReference>
<proteinExistence type="predicted"/>
<feature type="chain" id="PRO_5015743841" description="Secreted protein" evidence="1">
    <location>
        <begin position="25"/>
        <end position="158"/>
    </location>
</feature>